<keyword evidence="3" id="KW-1185">Reference proteome</keyword>
<dbReference type="GO" id="GO:0004497">
    <property type="term" value="F:monooxygenase activity"/>
    <property type="evidence" value="ECO:0007669"/>
    <property type="project" value="InterPro"/>
</dbReference>
<dbReference type="GO" id="GO:0016705">
    <property type="term" value="F:oxidoreductase activity, acting on paired donors, with incorporation or reduction of molecular oxygen"/>
    <property type="evidence" value="ECO:0007669"/>
    <property type="project" value="InterPro"/>
</dbReference>
<dbReference type="Proteomes" id="UP000824469">
    <property type="component" value="Unassembled WGS sequence"/>
</dbReference>
<dbReference type="Gene3D" id="1.10.630.10">
    <property type="entry name" value="Cytochrome P450"/>
    <property type="match status" value="1"/>
</dbReference>
<feature type="region of interest" description="Disordered" evidence="1">
    <location>
        <begin position="117"/>
        <end position="136"/>
    </location>
</feature>
<protein>
    <submittedName>
        <fullName evidence="2">Uncharacterized protein</fullName>
    </submittedName>
</protein>
<gene>
    <name evidence="2" type="ORF">KI387_018581</name>
</gene>
<dbReference type="GO" id="GO:0005506">
    <property type="term" value="F:iron ion binding"/>
    <property type="evidence" value="ECO:0007669"/>
    <property type="project" value="InterPro"/>
</dbReference>
<dbReference type="GO" id="GO:0020037">
    <property type="term" value="F:heme binding"/>
    <property type="evidence" value="ECO:0007669"/>
    <property type="project" value="InterPro"/>
</dbReference>
<dbReference type="InterPro" id="IPR036396">
    <property type="entry name" value="Cyt_P450_sf"/>
</dbReference>
<dbReference type="SUPFAM" id="SSF48264">
    <property type="entry name" value="Cytochrome P450"/>
    <property type="match status" value="1"/>
</dbReference>
<proteinExistence type="predicted"/>
<accession>A0AA38GKI1</accession>
<evidence type="ECO:0000313" key="3">
    <source>
        <dbReference type="Proteomes" id="UP000824469"/>
    </source>
</evidence>
<name>A0AA38GKI1_TAXCH</name>
<evidence type="ECO:0000313" key="2">
    <source>
        <dbReference type="EMBL" id="KAH9323942.1"/>
    </source>
</evidence>
<comment type="caution">
    <text evidence="2">The sequence shown here is derived from an EMBL/GenBank/DDBJ whole genome shotgun (WGS) entry which is preliminary data.</text>
</comment>
<feature type="compositionally biased region" description="Basic and acidic residues" evidence="1">
    <location>
        <begin position="119"/>
        <end position="136"/>
    </location>
</feature>
<organism evidence="2 3">
    <name type="scientific">Taxus chinensis</name>
    <name type="common">Chinese yew</name>
    <name type="synonym">Taxus wallichiana var. chinensis</name>
    <dbReference type="NCBI Taxonomy" id="29808"/>
    <lineage>
        <taxon>Eukaryota</taxon>
        <taxon>Viridiplantae</taxon>
        <taxon>Streptophyta</taxon>
        <taxon>Embryophyta</taxon>
        <taxon>Tracheophyta</taxon>
        <taxon>Spermatophyta</taxon>
        <taxon>Pinopsida</taxon>
        <taxon>Pinidae</taxon>
        <taxon>Conifers II</taxon>
        <taxon>Cupressales</taxon>
        <taxon>Taxaceae</taxon>
        <taxon>Taxus</taxon>
    </lineage>
</organism>
<reference evidence="2 3" key="1">
    <citation type="journal article" date="2021" name="Nat. Plants">
        <title>The Taxus genome provides insights into paclitaxel biosynthesis.</title>
        <authorList>
            <person name="Xiong X."/>
            <person name="Gou J."/>
            <person name="Liao Q."/>
            <person name="Li Y."/>
            <person name="Zhou Q."/>
            <person name="Bi G."/>
            <person name="Li C."/>
            <person name="Du R."/>
            <person name="Wang X."/>
            <person name="Sun T."/>
            <person name="Guo L."/>
            <person name="Liang H."/>
            <person name="Lu P."/>
            <person name="Wu Y."/>
            <person name="Zhang Z."/>
            <person name="Ro D.K."/>
            <person name="Shang Y."/>
            <person name="Huang S."/>
            <person name="Yan J."/>
        </authorList>
    </citation>
    <scope>NUCLEOTIDE SEQUENCE [LARGE SCALE GENOMIC DNA]</scope>
    <source>
        <strain evidence="2">Ta-2019</strain>
    </source>
</reference>
<dbReference type="AlphaFoldDB" id="A0AA38GKI1"/>
<dbReference type="EMBL" id="JAHRHJ020000003">
    <property type="protein sequence ID" value="KAH9323942.1"/>
    <property type="molecule type" value="Genomic_DNA"/>
</dbReference>
<sequence>MKTRLKGNVPPRAFGWPFLGEMEFLRCQRRGSRAVFFDTRVQKSGDVFTTPLVGHPTMVFCSRDGNHFLFANKNKLVQCVAVLCRKLWHNYYGRPSAQAMENTDDIFGGGRSPQIDRMNGFEHEASPGSPSERHYY</sequence>
<evidence type="ECO:0000256" key="1">
    <source>
        <dbReference type="SAM" id="MobiDB-lite"/>
    </source>
</evidence>